<feature type="domain" description="RTR1-type" evidence="13">
    <location>
        <begin position="59"/>
        <end position="141"/>
    </location>
</feature>
<comment type="catalytic activity">
    <reaction evidence="9 12">
        <text>O-phospho-L-seryl-[protein] + H2O = L-seryl-[protein] + phosphate</text>
        <dbReference type="Rhea" id="RHEA:20629"/>
        <dbReference type="Rhea" id="RHEA-COMP:9863"/>
        <dbReference type="Rhea" id="RHEA-COMP:11604"/>
        <dbReference type="ChEBI" id="CHEBI:15377"/>
        <dbReference type="ChEBI" id="CHEBI:29999"/>
        <dbReference type="ChEBI" id="CHEBI:43474"/>
        <dbReference type="ChEBI" id="CHEBI:83421"/>
        <dbReference type="EC" id="3.1.3.16"/>
    </reaction>
</comment>
<organism evidence="14 15">
    <name type="scientific">Wickerhamomyces pijperi</name>
    <name type="common">Yeast</name>
    <name type="synonym">Pichia pijperi</name>
    <dbReference type="NCBI Taxonomy" id="599730"/>
    <lineage>
        <taxon>Eukaryota</taxon>
        <taxon>Fungi</taxon>
        <taxon>Dikarya</taxon>
        <taxon>Ascomycota</taxon>
        <taxon>Saccharomycotina</taxon>
        <taxon>Saccharomycetes</taxon>
        <taxon>Phaffomycetales</taxon>
        <taxon>Wickerhamomycetaceae</taxon>
        <taxon>Wickerhamomyces</taxon>
    </lineage>
</organism>
<comment type="subcellular location">
    <subcellularLocation>
        <location evidence="1 12">Nucleus</location>
    </subcellularLocation>
</comment>
<evidence type="ECO:0000313" key="15">
    <source>
        <dbReference type="Proteomes" id="UP000774326"/>
    </source>
</evidence>
<evidence type="ECO:0000256" key="8">
    <source>
        <dbReference type="ARBA" id="ARBA00023242"/>
    </source>
</evidence>
<gene>
    <name evidence="14" type="ORF">WICPIJ_002103</name>
</gene>
<dbReference type="PROSITE" id="PS51479">
    <property type="entry name" value="ZF_RTR1"/>
    <property type="match status" value="1"/>
</dbReference>
<protein>
    <recommendedName>
        <fullName evidence="12">RNA polymerase II subunit B1 CTD phosphatase RPAP2 homolog</fullName>
        <ecNumber evidence="12">3.1.3.16</ecNumber>
    </recommendedName>
</protein>
<reference evidence="14" key="1">
    <citation type="journal article" date="2021" name="Open Biol.">
        <title>Shared evolutionary footprints suggest mitochondrial oxidative damage underlies multiple complex I losses in fungi.</title>
        <authorList>
            <person name="Schikora-Tamarit M.A."/>
            <person name="Marcet-Houben M."/>
            <person name="Nosek J."/>
            <person name="Gabaldon T."/>
        </authorList>
    </citation>
    <scope>NUCLEOTIDE SEQUENCE</scope>
    <source>
        <strain evidence="14">CBS2887</strain>
    </source>
</reference>
<dbReference type="AlphaFoldDB" id="A0A9P8Q9M6"/>
<dbReference type="Pfam" id="PF04181">
    <property type="entry name" value="RPAP2_Rtr1"/>
    <property type="match status" value="1"/>
</dbReference>
<dbReference type="OrthoDB" id="2590500at2759"/>
<comment type="catalytic activity">
    <reaction evidence="10 12">
        <text>O-phospho-L-threonyl-[protein] + H2O = L-threonyl-[protein] + phosphate</text>
        <dbReference type="Rhea" id="RHEA:47004"/>
        <dbReference type="Rhea" id="RHEA-COMP:11060"/>
        <dbReference type="Rhea" id="RHEA-COMP:11605"/>
        <dbReference type="ChEBI" id="CHEBI:15377"/>
        <dbReference type="ChEBI" id="CHEBI:30013"/>
        <dbReference type="ChEBI" id="CHEBI:43474"/>
        <dbReference type="ChEBI" id="CHEBI:61977"/>
        <dbReference type="EC" id="3.1.3.16"/>
    </reaction>
</comment>
<evidence type="ECO:0000256" key="5">
    <source>
        <dbReference type="ARBA" id="ARBA00022801"/>
    </source>
</evidence>
<sequence length="280" mass="32211">MTHNETLQSFQTTLQTQFPQHSHQGTGSNALHPTTALHLTLHITELLSDSTTDKNLLKYLSRFITPGHYDEISQERVINKFCAYPLCSASPSRVKDVMSRSFTKSKMLPYAYLNEYCSKYHYQCSVFYRAQLEEEALFSRGNTVIDSQYGSLRYEINLTLLEEVVERYHFERRRHFEAGGSPEDVSMKDILRGLRSLNLGNRDADVKEEAKVSDMTALFEEFEIIEREDIPLPQEVDLLRAQHNRDSAMVQESGVNLEGLAIDGYVFGSQGQEVKPWTRR</sequence>
<comment type="caution">
    <text evidence="14">The sequence shown here is derived from an EMBL/GenBank/DDBJ whole genome shotgun (WGS) entry which is preliminary data.</text>
</comment>
<dbReference type="PANTHER" id="PTHR14732">
    <property type="entry name" value="RNA POLYMERASE II SUBUNIT B1 CTD PHOSPHATASE RPAP2-RELATED"/>
    <property type="match status" value="1"/>
</dbReference>
<evidence type="ECO:0000256" key="9">
    <source>
        <dbReference type="ARBA" id="ARBA00047761"/>
    </source>
</evidence>
<evidence type="ECO:0000259" key="13">
    <source>
        <dbReference type="PROSITE" id="PS51479"/>
    </source>
</evidence>
<evidence type="ECO:0000256" key="3">
    <source>
        <dbReference type="ARBA" id="ARBA00022723"/>
    </source>
</evidence>
<name>A0A9P8Q9M6_WICPI</name>
<keyword evidence="4 12" id="KW-0863">Zinc-finger</keyword>
<evidence type="ECO:0000256" key="10">
    <source>
        <dbReference type="ARBA" id="ARBA00048336"/>
    </source>
</evidence>
<comment type="similarity">
    <text evidence="2 11 12">Belongs to the RPAP2 family.</text>
</comment>
<keyword evidence="5 12" id="KW-0378">Hydrolase</keyword>
<evidence type="ECO:0000313" key="14">
    <source>
        <dbReference type="EMBL" id="KAH3686942.1"/>
    </source>
</evidence>
<dbReference type="InterPro" id="IPR038534">
    <property type="entry name" value="Rtr1/RPAP2_sf"/>
</dbReference>
<keyword evidence="7 12" id="KW-0904">Protein phosphatase</keyword>
<dbReference type="GO" id="GO:0008270">
    <property type="term" value="F:zinc ion binding"/>
    <property type="evidence" value="ECO:0007669"/>
    <property type="project" value="UniProtKB-KW"/>
</dbReference>
<dbReference type="GO" id="GO:0005737">
    <property type="term" value="C:cytoplasm"/>
    <property type="evidence" value="ECO:0007669"/>
    <property type="project" value="TreeGrafter"/>
</dbReference>
<dbReference type="EMBL" id="JAEUBG010001129">
    <property type="protein sequence ID" value="KAH3686942.1"/>
    <property type="molecule type" value="Genomic_DNA"/>
</dbReference>
<dbReference type="InterPro" id="IPR007308">
    <property type="entry name" value="Rtr1/RPAP2_dom"/>
</dbReference>
<dbReference type="InterPro" id="IPR039693">
    <property type="entry name" value="Rtr1/RPAP2"/>
</dbReference>
<keyword evidence="15" id="KW-1185">Reference proteome</keyword>
<dbReference type="GO" id="GO:0043175">
    <property type="term" value="F:RNA polymerase core enzyme binding"/>
    <property type="evidence" value="ECO:0007669"/>
    <property type="project" value="UniProtKB-UniRule"/>
</dbReference>
<comment type="function">
    <text evidence="12">Putative RNA polymerase II subunit B1 C-terminal domain (CTD) phosphatase involved in RNA polymerase II transcription regulation.</text>
</comment>
<evidence type="ECO:0000256" key="11">
    <source>
        <dbReference type="PROSITE-ProRule" id="PRU00812"/>
    </source>
</evidence>
<keyword evidence="3 12" id="KW-0479">Metal-binding</keyword>
<dbReference type="EC" id="3.1.3.16" evidence="12"/>
<evidence type="ECO:0000256" key="7">
    <source>
        <dbReference type="ARBA" id="ARBA00022912"/>
    </source>
</evidence>
<evidence type="ECO:0000256" key="1">
    <source>
        <dbReference type="ARBA" id="ARBA00004123"/>
    </source>
</evidence>
<keyword evidence="6 12" id="KW-0862">Zinc</keyword>
<dbReference type="Gene3D" id="1.25.40.820">
    <property type="match status" value="1"/>
</dbReference>
<evidence type="ECO:0000256" key="2">
    <source>
        <dbReference type="ARBA" id="ARBA00005676"/>
    </source>
</evidence>
<dbReference type="GO" id="GO:0008420">
    <property type="term" value="F:RNA polymerase II CTD heptapeptide repeat phosphatase activity"/>
    <property type="evidence" value="ECO:0007669"/>
    <property type="project" value="UniProtKB-UniRule"/>
</dbReference>
<dbReference type="Proteomes" id="UP000774326">
    <property type="component" value="Unassembled WGS sequence"/>
</dbReference>
<evidence type="ECO:0000256" key="6">
    <source>
        <dbReference type="ARBA" id="ARBA00022833"/>
    </source>
</evidence>
<accession>A0A9P8Q9M6</accession>
<dbReference type="PANTHER" id="PTHR14732:SF0">
    <property type="entry name" value="RNA POLYMERASE II SUBUNIT B1 CTD PHOSPHATASE RPAP2-RELATED"/>
    <property type="match status" value="1"/>
</dbReference>
<keyword evidence="8 12" id="KW-0539">Nucleus</keyword>
<evidence type="ECO:0000256" key="12">
    <source>
        <dbReference type="RuleBase" id="RU367080"/>
    </source>
</evidence>
<proteinExistence type="inferred from homology"/>
<dbReference type="GO" id="GO:0005634">
    <property type="term" value="C:nucleus"/>
    <property type="evidence" value="ECO:0007669"/>
    <property type="project" value="UniProtKB-SubCell"/>
</dbReference>
<reference evidence="14" key="2">
    <citation type="submission" date="2021-01" db="EMBL/GenBank/DDBJ databases">
        <authorList>
            <person name="Schikora-Tamarit M.A."/>
        </authorList>
    </citation>
    <scope>NUCLEOTIDE SEQUENCE</scope>
    <source>
        <strain evidence="14">CBS2887</strain>
    </source>
</reference>
<evidence type="ECO:0000256" key="4">
    <source>
        <dbReference type="ARBA" id="ARBA00022771"/>
    </source>
</evidence>